<dbReference type="Proteomes" id="UP000811255">
    <property type="component" value="Unassembled WGS sequence"/>
</dbReference>
<comment type="caution">
    <text evidence="2">The sequence shown here is derived from an EMBL/GenBank/DDBJ whole genome shotgun (WGS) entry which is preliminary data.</text>
</comment>
<feature type="region of interest" description="Disordered" evidence="1">
    <location>
        <begin position="81"/>
        <end position="101"/>
    </location>
</feature>
<organism evidence="2 3">
    <name type="scientific">Croceibacterium selenioxidans</name>
    <dbReference type="NCBI Taxonomy" id="2838833"/>
    <lineage>
        <taxon>Bacteria</taxon>
        <taxon>Pseudomonadati</taxon>
        <taxon>Pseudomonadota</taxon>
        <taxon>Alphaproteobacteria</taxon>
        <taxon>Sphingomonadales</taxon>
        <taxon>Erythrobacteraceae</taxon>
        <taxon>Croceibacterium</taxon>
    </lineage>
</organism>
<proteinExistence type="predicted"/>
<evidence type="ECO:0000313" key="2">
    <source>
        <dbReference type="EMBL" id="MBT2134802.1"/>
    </source>
</evidence>
<dbReference type="RefSeq" id="WP_214536421.1">
    <property type="nucleotide sequence ID" value="NZ_JAHFVK010000002.1"/>
</dbReference>
<gene>
    <name evidence="2" type="ORF">KK137_10685</name>
</gene>
<dbReference type="EMBL" id="JAHFVK010000002">
    <property type="protein sequence ID" value="MBT2134802.1"/>
    <property type="molecule type" value="Genomic_DNA"/>
</dbReference>
<name>A0ABS5W6R7_9SPHN</name>
<dbReference type="InterPro" id="IPR042184">
    <property type="entry name" value="YqeY/Aim41_N"/>
</dbReference>
<sequence length="113" mass="12511">MNATDLKHRLRADLKLAMQARASDEAKLLRVLIAALDNAEAVPGLQDNTSSRAFGDPSGEVARLELDASATQVILTKERQERLGAAEDYERHGQDEPAKRLRNEADLIARYLD</sequence>
<protein>
    <submittedName>
        <fullName evidence="2">GatB/YqeY domain-containing protein</fullName>
    </submittedName>
</protein>
<dbReference type="Gene3D" id="1.10.1510.10">
    <property type="entry name" value="Uncharacterised protein YqeY/AIM41 PF09424, N-terminal domain"/>
    <property type="match status" value="1"/>
</dbReference>
<evidence type="ECO:0000256" key="1">
    <source>
        <dbReference type="SAM" id="MobiDB-lite"/>
    </source>
</evidence>
<keyword evidence="3" id="KW-1185">Reference proteome</keyword>
<reference evidence="2 3" key="1">
    <citation type="submission" date="2021-05" db="EMBL/GenBank/DDBJ databases">
        <title>Croceibacterium sp. LX-88 genome sequence.</title>
        <authorList>
            <person name="Luo X."/>
        </authorList>
    </citation>
    <scope>NUCLEOTIDE SEQUENCE [LARGE SCALE GENOMIC DNA]</scope>
    <source>
        <strain evidence="2 3">LX-88</strain>
    </source>
</reference>
<evidence type="ECO:0000313" key="3">
    <source>
        <dbReference type="Proteomes" id="UP000811255"/>
    </source>
</evidence>
<accession>A0ABS5W6R7</accession>